<dbReference type="GO" id="GO:0032259">
    <property type="term" value="P:methylation"/>
    <property type="evidence" value="ECO:0007669"/>
    <property type="project" value="UniProtKB-KW"/>
</dbReference>
<dbReference type="EMBL" id="HQ456128">
    <property type="protein sequence ID" value="AEH95307.1"/>
    <property type="molecule type" value="Genomic_DNA"/>
</dbReference>
<organism evidence="2">
    <name type="scientific">Aplysina aerophoba bacterial symbiont clone AANRPS</name>
    <dbReference type="NCBI Taxonomy" id="1042317"/>
    <lineage>
        <taxon>Bacteria</taxon>
        <taxon>environmental samples</taxon>
    </lineage>
</organism>
<evidence type="ECO:0000256" key="1">
    <source>
        <dbReference type="SAM" id="MobiDB-lite"/>
    </source>
</evidence>
<dbReference type="AlphaFoldDB" id="F8S305"/>
<sequence>MSRRRSRIDHRAQHPIASRVGCASTCRVVSRCSGPSLIHRLRVPSGVRAGQDRLPTRRTTILFCEVREAIRRMVVPIVRRRNREERSAPGPSPPPRASMRPIIAWIVSATGSLNMIPAPVAISSGSRENGPGGGRRAAEHDAFRQPFAHDPHGPVLHVLFAQVAGREDQNCLPGREGERSALVAVAGGRGYFGPDIDGAIQGARQLVGVRDDLAHARRRGFEDDGYPGRGRRRDDWRRGRGGRSATFARHKERHGRERPDGSQDARWTVCSGGRQLRTEAVVRSVSISIHSSSTPSAPRQTR</sequence>
<feature type="region of interest" description="Disordered" evidence="1">
    <location>
        <begin position="222"/>
        <end position="267"/>
    </location>
</feature>
<keyword evidence="2" id="KW-0489">Methyltransferase</keyword>
<proteinExistence type="predicted"/>
<evidence type="ECO:0000313" key="2">
    <source>
        <dbReference type="EMBL" id="AEH95307.1"/>
    </source>
</evidence>
<name>F8S305_9BACT</name>
<reference evidence="2" key="1">
    <citation type="submission" date="2010-10" db="EMBL/GenBank/DDBJ databases">
        <title>Diversity of nonribosomal peptide synthetase (NRPS) genes in microbial consortia of marine sponges by cultivation and metagenomics.</title>
        <authorList>
            <person name="Pimentel-Elardo S.M."/>
            <person name="Grozdanov L."/>
            <person name="Proksch S."/>
            <person name="Hentschel U."/>
        </authorList>
    </citation>
    <scope>NUCLEOTIDE SEQUENCE</scope>
</reference>
<accession>F8S305</accession>
<feature type="compositionally biased region" description="Basic and acidic residues" evidence="1">
    <location>
        <begin position="254"/>
        <end position="263"/>
    </location>
</feature>
<keyword evidence="2" id="KW-0808">Transferase</keyword>
<protein>
    <submittedName>
        <fullName evidence="2">Putative methyltransferase</fullName>
    </submittedName>
</protein>
<dbReference type="GO" id="GO:0008168">
    <property type="term" value="F:methyltransferase activity"/>
    <property type="evidence" value="ECO:0007669"/>
    <property type="project" value="UniProtKB-KW"/>
</dbReference>